<feature type="signal peptide" evidence="1">
    <location>
        <begin position="1"/>
        <end position="27"/>
    </location>
</feature>
<name>A0A3C1KLE4_9GAMM</name>
<protein>
    <submittedName>
        <fullName evidence="2">Serine protease</fullName>
    </submittedName>
</protein>
<dbReference type="InterPro" id="IPR043504">
    <property type="entry name" value="Peptidase_S1_PA_chymotrypsin"/>
</dbReference>
<keyword evidence="2" id="KW-0645">Protease</keyword>
<proteinExistence type="predicted"/>
<dbReference type="GO" id="GO:0006508">
    <property type="term" value="P:proteolysis"/>
    <property type="evidence" value="ECO:0007669"/>
    <property type="project" value="UniProtKB-KW"/>
</dbReference>
<gene>
    <name evidence="2" type="ORF">DCP75_07105</name>
</gene>
<accession>A0A3C1KLE4</accession>
<feature type="chain" id="PRO_5017737512" evidence="1">
    <location>
        <begin position="28"/>
        <end position="260"/>
    </location>
</feature>
<sequence>MTNILSHSGKKATACLLCLQLALPAAAATGNTDPRQRLSAASPLWLRAIGQLTVPGLKTEQGHARHHTERCSATLIAPAGESQAELIVTAWHCLESYRDLTRTITFTLLPASSTPLVIGARPVADGGSMAADWALLRLEHAVPQAEIPALALQPGPPDPQRTVLMAGYSRDAGMGDQGNVLSYDPACRITRSSATLGYSNCRAHKGASGGAVIQLNERGQPLLSGIISAGDGQQDSRFVPIVALRSALPITVLTPGVQPR</sequence>
<dbReference type="InterPro" id="IPR009003">
    <property type="entry name" value="Peptidase_S1_PA"/>
</dbReference>
<evidence type="ECO:0000313" key="3">
    <source>
        <dbReference type="Proteomes" id="UP000259273"/>
    </source>
</evidence>
<dbReference type="SUPFAM" id="SSF50494">
    <property type="entry name" value="Trypsin-like serine proteases"/>
    <property type="match status" value="1"/>
</dbReference>
<keyword evidence="1" id="KW-0732">Signal</keyword>
<comment type="caution">
    <text evidence="2">The sequence shown here is derived from an EMBL/GenBank/DDBJ whole genome shotgun (WGS) entry which is preliminary data.</text>
</comment>
<evidence type="ECO:0000313" key="2">
    <source>
        <dbReference type="EMBL" id="HAN27475.1"/>
    </source>
</evidence>
<dbReference type="Pfam" id="PF13365">
    <property type="entry name" value="Trypsin_2"/>
    <property type="match status" value="1"/>
</dbReference>
<dbReference type="EMBL" id="DMND01000099">
    <property type="protein sequence ID" value="HAN27475.1"/>
    <property type="molecule type" value="Genomic_DNA"/>
</dbReference>
<keyword evidence="2" id="KW-0378">Hydrolase</keyword>
<dbReference type="Gene3D" id="2.40.10.10">
    <property type="entry name" value="Trypsin-like serine proteases"/>
    <property type="match status" value="2"/>
</dbReference>
<reference evidence="2 3" key="1">
    <citation type="journal article" date="2018" name="Nat. Biotechnol.">
        <title>A standardized bacterial taxonomy based on genome phylogeny substantially revises the tree of life.</title>
        <authorList>
            <person name="Parks D.H."/>
            <person name="Chuvochina M."/>
            <person name="Waite D.W."/>
            <person name="Rinke C."/>
            <person name="Skarshewski A."/>
            <person name="Chaumeil P.A."/>
            <person name="Hugenholtz P."/>
        </authorList>
    </citation>
    <scope>NUCLEOTIDE SEQUENCE [LARGE SCALE GENOMIC DNA]</scope>
    <source>
        <strain evidence="2">UBA9158</strain>
    </source>
</reference>
<dbReference type="Proteomes" id="UP000259273">
    <property type="component" value="Unassembled WGS sequence"/>
</dbReference>
<dbReference type="GO" id="GO:0008233">
    <property type="term" value="F:peptidase activity"/>
    <property type="evidence" value="ECO:0007669"/>
    <property type="project" value="UniProtKB-KW"/>
</dbReference>
<evidence type="ECO:0000256" key="1">
    <source>
        <dbReference type="SAM" id="SignalP"/>
    </source>
</evidence>
<dbReference type="AlphaFoldDB" id="A0A3C1KLE4"/>
<organism evidence="2 3">
    <name type="scientific">Haliea salexigens</name>
    <dbReference type="NCBI Taxonomy" id="287487"/>
    <lineage>
        <taxon>Bacteria</taxon>
        <taxon>Pseudomonadati</taxon>
        <taxon>Pseudomonadota</taxon>
        <taxon>Gammaproteobacteria</taxon>
        <taxon>Cellvibrionales</taxon>
        <taxon>Halieaceae</taxon>
        <taxon>Haliea</taxon>
    </lineage>
</organism>